<name>A0A2A2J6A4_9BILA</name>
<dbReference type="OrthoDB" id="8954335at2759"/>
<keyword evidence="5" id="KW-1185">Reference proteome</keyword>
<dbReference type="InterPro" id="IPR027417">
    <property type="entry name" value="P-loop_NTPase"/>
</dbReference>
<dbReference type="Pfam" id="PF26633">
    <property type="entry name" value="DUF8206"/>
    <property type="match status" value="1"/>
</dbReference>
<keyword evidence="1" id="KW-0175">Coiled coil</keyword>
<dbReference type="AlphaFoldDB" id="A0A2A2J6A4"/>
<dbReference type="InterPro" id="IPR056072">
    <property type="entry name" value="SNTX_MACPF/CDC-like_dom"/>
</dbReference>
<evidence type="ECO:0000259" key="2">
    <source>
        <dbReference type="Pfam" id="PF24674"/>
    </source>
</evidence>
<reference evidence="4 5" key="1">
    <citation type="journal article" date="2017" name="Curr. Biol.">
        <title>Genome architecture and evolution of a unichromosomal asexual nematode.</title>
        <authorList>
            <person name="Fradin H."/>
            <person name="Zegar C."/>
            <person name="Gutwein M."/>
            <person name="Lucas J."/>
            <person name="Kovtun M."/>
            <person name="Corcoran D."/>
            <person name="Baugh L.R."/>
            <person name="Kiontke K."/>
            <person name="Gunsalus K."/>
            <person name="Fitch D.H."/>
            <person name="Piano F."/>
        </authorList>
    </citation>
    <scope>NUCLEOTIDE SEQUENCE [LARGE SCALE GENOMIC DNA]</scope>
    <source>
        <strain evidence="4">PF1309</strain>
    </source>
</reference>
<feature type="coiled-coil region" evidence="1">
    <location>
        <begin position="760"/>
        <end position="821"/>
    </location>
</feature>
<comment type="caution">
    <text evidence="4">The sequence shown here is derived from an EMBL/GenBank/DDBJ whole genome shotgun (WGS) entry which is preliminary data.</text>
</comment>
<evidence type="ECO:0000313" key="4">
    <source>
        <dbReference type="EMBL" id="PAV57012.1"/>
    </source>
</evidence>
<dbReference type="InterPro" id="IPR058519">
    <property type="entry name" value="DUF8206"/>
</dbReference>
<evidence type="ECO:0000256" key="1">
    <source>
        <dbReference type="SAM" id="Coils"/>
    </source>
</evidence>
<evidence type="ECO:0000313" key="5">
    <source>
        <dbReference type="Proteomes" id="UP000218231"/>
    </source>
</evidence>
<dbReference type="PANTHER" id="PTHR32046">
    <property type="entry name" value="G DOMAIN-CONTAINING PROTEIN"/>
    <property type="match status" value="1"/>
</dbReference>
<organism evidence="4 5">
    <name type="scientific">Diploscapter pachys</name>
    <dbReference type="NCBI Taxonomy" id="2018661"/>
    <lineage>
        <taxon>Eukaryota</taxon>
        <taxon>Metazoa</taxon>
        <taxon>Ecdysozoa</taxon>
        <taxon>Nematoda</taxon>
        <taxon>Chromadorea</taxon>
        <taxon>Rhabditida</taxon>
        <taxon>Rhabditina</taxon>
        <taxon>Rhabditomorpha</taxon>
        <taxon>Rhabditoidea</taxon>
        <taxon>Rhabditidae</taxon>
        <taxon>Diploscapter</taxon>
    </lineage>
</organism>
<dbReference type="PANTHER" id="PTHR32046:SF11">
    <property type="entry name" value="IMMUNE-ASSOCIATED NUCLEOTIDE-BINDING PROTEIN 10-LIKE"/>
    <property type="match status" value="1"/>
</dbReference>
<gene>
    <name evidence="4" type="ORF">WR25_26091</name>
</gene>
<proteinExistence type="predicted"/>
<dbReference type="SUPFAM" id="SSF52540">
    <property type="entry name" value="P-loop containing nucleoside triphosphate hydrolases"/>
    <property type="match status" value="2"/>
</dbReference>
<protein>
    <recommendedName>
        <fullName evidence="6">G domain-containing protein</fullName>
    </recommendedName>
</protein>
<feature type="domain" description="DUF8206" evidence="3">
    <location>
        <begin position="643"/>
        <end position="705"/>
    </location>
</feature>
<dbReference type="Pfam" id="PF24674">
    <property type="entry name" value="MACPF_SNTX"/>
    <property type="match status" value="1"/>
</dbReference>
<feature type="domain" description="SNTX MACPF/CDC-like" evidence="2">
    <location>
        <begin position="2"/>
        <end position="256"/>
    </location>
</feature>
<evidence type="ECO:0008006" key="6">
    <source>
        <dbReference type="Google" id="ProtNLM"/>
    </source>
</evidence>
<dbReference type="Proteomes" id="UP000218231">
    <property type="component" value="Unassembled WGS sequence"/>
</dbReference>
<dbReference type="EMBL" id="LIAE01010657">
    <property type="protein sequence ID" value="PAV57012.1"/>
    <property type="molecule type" value="Genomic_DNA"/>
</dbReference>
<sequence length="855" mass="96757">MITRQALGRIAQLGDLYDAHTDCFCVRSLFNSHLPENTIRLTNTPKTACEYVIQDSISEKLKKLEVEAELKASILSGTIEVNRHGKYLSTNDSTAKETSTTLISKMLTKHEAIKIDNKEVVSLLSPDVVRNTPNATHVVVEIQWGAVAIATLKCKNEENKNKTDVETALKAELACLEIGAKGRGSISNSSTSKLHGFQFEFHADVVPDGDHLPQDVDQGREFMGKLPAHVANANGGKGVPIRYTLMPLSEIKTHLGNIESSDRIVNSIDEDTINKIVRIFDKMNESMHPKHGIDFVSFNEQYLKERVSKFCSYKEINILILGETGVGKSTWINGFANYLTFQTLKEAEKAAKKGKLIYLVPSKFTITDSNYNPKMIEVGEAENESFQVGESCTQEPRSYVFNIGERMIRLIDTPGIGDCRGLDQDALNFSSILRYIAQIPKIHGICILLKPNNSRLNIIFKYCINELLTHLHVSAAENIAFCFTNARSTFYRPGDTLPALKRFLKDLKSNTGVEIAVNEGTIYCMDNESFRFLCCSHKGEKFTKEECKNFEQSWTQSVKETKRLLKHFEMDVKPHTVGKTVSLNEARTLILTLAKPLTDITQNIQDNIAAINAEEEKIKELDLHSIDLQKNLMIPQISFKIKQLDHPRTVCTGIDCIDTETLPDLGVTKTIYKTICHDPCHCCPGNVISETVPNPALQKCNSLNNRVEKYREGQKTINEICAKFGAFLKEHSILPYNDAIEDYLKFDIGKLKRQSNRTGSSEILQKVERLEEQLRQYKETKSLLDQNMQSGAMKKVEAAEIKKMQEQLEQLELTGKETKKLFDATVYGQQTNFCYKEIHFDYSQYRRHRSFFQEP</sequence>
<dbReference type="CDD" id="cd00882">
    <property type="entry name" value="Ras_like_GTPase"/>
    <property type="match status" value="1"/>
</dbReference>
<dbReference type="STRING" id="2018661.A0A2A2J6A4"/>
<dbReference type="Gene3D" id="3.40.50.300">
    <property type="entry name" value="P-loop containing nucleotide triphosphate hydrolases"/>
    <property type="match status" value="1"/>
</dbReference>
<evidence type="ECO:0000259" key="3">
    <source>
        <dbReference type="Pfam" id="PF26633"/>
    </source>
</evidence>
<accession>A0A2A2J6A4</accession>